<name>A0A0H3ZS67_9VIBR</name>
<keyword evidence="11" id="KW-0812">Transmembrane</keyword>
<evidence type="ECO:0000313" key="13">
    <source>
        <dbReference type="EMBL" id="AKN39090.1"/>
    </source>
</evidence>
<feature type="signal peptide" evidence="12">
    <location>
        <begin position="1"/>
        <end position="28"/>
    </location>
</feature>
<keyword evidence="7" id="KW-0964">Secreted</keyword>
<evidence type="ECO:0000256" key="7">
    <source>
        <dbReference type="ARBA" id="ARBA00022525"/>
    </source>
</evidence>
<evidence type="ECO:0000256" key="9">
    <source>
        <dbReference type="ARBA" id="ARBA00023136"/>
    </source>
</evidence>
<feature type="transmembrane region" description="Helical" evidence="11">
    <location>
        <begin position="71"/>
        <end position="94"/>
    </location>
</feature>
<comment type="subcellular location">
    <subcellularLocation>
        <location evidence="1">Cell inner membrane</location>
        <topology evidence="1">Multi-pass membrane protein</topology>
    </subcellularLocation>
    <subcellularLocation>
        <location evidence="2">Secreted</location>
    </subcellularLocation>
</comment>
<evidence type="ECO:0000256" key="4">
    <source>
        <dbReference type="ARBA" id="ARBA00018586"/>
    </source>
</evidence>
<keyword evidence="9 11" id="KW-0472">Membrane</keyword>
<keyword evidence="6" id="KW-0997">Cell inner membrane</keyword>
<evidence type="ECO:0000256" key="5">
    <source>
        <dbReference type="ARBA" id="ARBA00022475"/>
    </source>
</evidence>
<evidence type="ECO:0000256" key="2">
    <source>
        <dbReference type="ARBA" id="ARBA00004613"/>
    </source>
</evidence>
<comment type="subunit">
    <text evidence="10">Monomer. Interacts with itself to form filaments; also interacts with TraQ.</text>
</comment>
<dbReference type="InterPro" id="IPR008873">
    <property type="entry name" value="TraA"/>
</dbReference>
<evidence type="ECO:0000256" key="10">
    <source>
        <dbReference type="ARBA" id="ARBA00026027"/>
    </source>
</evidence>
<dbReference type="EMBL" id="KP795634">
    <property type="protein sequence ID" value="AKN39090.1"/>
    <property type="molecule type" value="Genomic_DNA"/>
</dbReference>
<dbReference type="GO" id="GO:0005576">
    <property type="term" value="C:extracellular region"/>
    <property type="evidence" value="ECO:0007669"/>
    <property type="project" value="UniProtKB-SubCell"/>
</dbReference>
<feature type="chain" id="PRO_5005204517" description="Pilin" evidence="12">
    <location>
        <begin position="29"/>
        <end position="95"/>
    </location>
</feature>
<comment type="similarity">
    <text evidence="3">Belongs to the TraA family.</text>
</comment>
<evidence type="ECO:0000256" key="8">
    <source>
        <dbReference type="ARBA" id="ARBA00022971"/>
    </source>
</evidence>
<organism evidence="13">
    <name type="scientific">Vibrio genomosp. F6</name>
    <dbReference type="NCBI Taxonomy" id="723172"/>
    <lineage>
        <taxon>Bacteria</taxon>
        <taxon>Pseudomonadati</taxon>
        <taxon>Pseudomonadota</taxon>
        <taxon>Gammaproteobacteria</taxon>
        <taxon>Vibrionales</taxon>
        <taxon>Vibrionaceae</taxon>
        <taxon>Vibrio</taxon>
    </lineage>
</organism>
<sequence length="95" mass="9392">MTSRYLTLGKAGLCVAITVLLATQPALAADLFATGKQAIKETAGDGSAVEVAMLGSGALGAAVTGFTTRNWFGAIGGFAGGMIFWSVAAPLVGLA</sequence>
<evidence type="ECO:0000256" key="11">
    <source>
        <dbReference type="SAM" id="Phobius"/>
    </source>
</evidence>
<keyword evidence="8" id="KW-0184">Conjugation</keyword>
<evidence type="ECO:0000256" key="12">
    <source>
        <dbReference type="SAM" id="SignalP"/>
    </source>
</evidence>
<keyword evidence="12" id="KW-0732">Signal</keyword>
<keyword evidence="5" id="KW-1003">Cell membrane</keyword>
<dbReference type="NCBIfam" id="TIGR02758">
    <property type="entry name" value="TraA_TIGR"/>
    <property type="match status" value="1"/>
</dbReference>
<evidence type="ECO:0000256" key="3">
    <source>
        <dbReference type="ARBA" id="ARBA00009586"/>
    </source>
</evidence>
<evidence type="ECO:0000256" key="1">
    <source>
        <dbReference type="ARBA" id="ARBA00004429"/>
    </source>
</evidence>
<protein>
    <recommendedName>
        <fullName evidence="4">Pilin</fullName>
    </recommendedName>
</protein>
<reference evidence="13" key="1">
    <citation type="journal article" date="2015" name="MBio">
        <title>Eco-Evolutionary Dynamics of Episomes among Ecologically Cohesive Bacterial Populations.</title>
        <authorList>
            <person name="Xue H."/>
            <person name="Cordero O.X."/>
            <person name="Camas F.M."/>
            <person name="Trimble W."/>
            <person name="Meyer F."/>
            <person name="Guglielmini J."/>
            <person name="Rocha E.P."/>
            <person name="Polz M.F."/>
        </authorList>
    </citation>
    <scope>NUCLEOTIDE SEQUENCE</scope>
    <source>
        <strain evidence="13">FF_110</strain>
    </source>
</reference>
<dbReference type="GO" id="GO:0005886">
    <property type="term" value="C:plasma membrane"/>
    <property type="evidence" value="ECO:0007669"/>
    <property type="project" value="UniProtKB-SubCell"/>
</dbReference>
<evidence type="ECO:0000256" key="6">
    <source>
        <dbReference type="ARBA" id="ARBA00022519"/>
    </source>
</evidence>
<dbReference type="AlphaFoldDB" id="A0A0H3ZS67"/>
<keyword evidence="11" id="KW-1133">Transmembrane helix</keyword>
<accession>A0A0H3ZS67</accession>
<proteinExistence type="inferred from homology"/>